<evidence type="ECO:0000256" key="1">
    <source>
        <dbReference type="SAM" id="SignalP"/>
    </source>
</evidence>
<feature type="signal peptide" evidence="1">
    <location>
        <begin position="1"/>
        <end position="29"/>
    </location>
</feature>
<dbReference type="RefSeq" id="WP_319962680.1">
    <property type="nucleotide sequence ID" value="NZ_JAXARY010000022.1"/>
</dbReference>
<keyword evidence="3" id="KW-1185">Reference proteome</keyword>
<feature type="chain" id="PRO_5047376586" description="Lipoprotein" evidence="1">
    <location>
        <begin position="30"/>
        <end position="285"/>
    </location>
</feature>
<keyword evidence="1" id="KW-0732">Signal</keyword>
<evidence type="ECO:0000313" key="2">
    <source>
        <dbReference type="EMBL" id="MDX8129543.1"/>
    </source>
</evidence>
<evidence type="ECO:0008006" key="4">
    <source>
        <dbReference type="Google" id="ProtNLM"/>
    </source>
</evidence>
<dbReference type="Proteomes" id="UP001284537">
    <property type="component" value="Unassembled WGS sequence"/>
</dbReference>
<protein>
    <recommendedName>
        <fullName evidence="4">Lipoprotein</fullName>
    </recommendedName>
</protein>
<dbReference type="EMBL" id="JAXARY010000022">
    <property type="protein sequence ID" value="MDX8129543.1"/>
    <property type="molecule type" value="Genomic_DNA"/>
</dbReference>
<reference evidence="2 3" key="1">
    <citation type="submission" date="2023-11" db="EMBL/GenBank/DDBJ databases">
        <authorList>
            <person name="Ouyang M.-Y."/>
        </authorList>
    </citation>
    <scope>NUCLEOTIDE SEQUENCE [LARGE SCALE GENOMIC DNA]</scope>
    <source>
        <strain evidence="2 3">OY6</strain>
    </source>
</reference>
<evidence type="ECO:0000313" key="3">
    <source>
        <dbReference type="Proteomes" id="UP001284537"/>
    </source>
</evidence>
<dbReference type="PROSITE" id="PS51257">
    <property type="entry name" value="PROKAR_LIPOPROTEIN"/>
    <property type="match status" value="1"/>
</dbReference>
<gene>
    <name evidence="2" type="ORF">QLH52_19735</name>
</gene>
<comment type="caution">
    <text evidence="2">The sequence shown here is derived from an EMBL/GenBank/DDBJ whole genome shotgun (WGS) entry which is preliminary data.</text>
</comment>
<sequence>MKTSICLFTRLWGNHKNMLLGLALPCLLAACTAPSIKPAASQIDRLHSFLIVPVQAPPLEVIPDLIERRDPAYRHFENMAMGYALPIELYQIPGGIEIAGMVSDSQTADVDAMTKAAPSAAGGPANTDLGWTPAKAAAQKLPGLLAAENRKGELSREYYQLPAAGDASLQHWHQAIQAWYGQNTTSIDYATMGRYDAVIEVGIGRYRIFEGQTSLQLMIKLIDPVSRHVIARTLSESFRVDDQAFASLDNGGDAFKQLIGDMAVPLLRQSLGDIGLRLPPQADES</sequence>
<organism evidence="2 3">
    <name type="scientific">Methylomonas defluvii</name>
    <dbReference type="NCBI Taxonomy" id="3045149"/>
    <lineage>
        <taxon>Bacteria</taxon>
        <taxon>Pseudomonadati</taxon>
        <taxon>Pseudomonadota</taxon>
        <taxon>Gammaproteobacteria</taxon>
        <taxon>Methylococcales</taxon>
        <taxon>Methylococcaceae</taxon>
        <taxon>Methylomonas</taxon>
    </lineage>
</organism>
<accession>A0ABU4UJJ0</accession>
<name>A0ABU4UJJ0_9GAMM</name>
<proteinExistence type="predicted"/>